<evidence type="ECO:0000256" key="1">
    <source>
        <dbReference type="ARBA" id="ARBA00005234"/>
    </source>
</evidence>
<dbReference type="GO" id="GO:0000338">
    <property type="term" value="P:protein deneddylation"/>
    <property type="evidence" value="ECO:0007669"/>
    <property type="project" value="TreeGrafter"/>
</dbReference>
<dbReference type="InterPro" id="IPR038765">
    <property type="entry name" value="Papain-like_cys_pep_sf"/>
</dbReference>
<dbReference type="GO" id="GO:0019784">
    <property type="term" value="F:deNEDDylase activity"/>
    <property type="evidence" value="ECO:0007669"/>
    <property type="project" value="InterPro"/>
</dbReference>
<dbReference type="SUPFAM" id="SSF54001">
    <property type="entry name" value="Cysteine proteinases"/>
    <property type="match status" value="1"/>
</dbReference>
<comment type="similarity">
    <text evidence="1">Belongs to the peptidase C48 family.</text>
</comment>
<dbReference type="InterPro" id="IPR003653">
    <property type="entry name" value="Peptidase_C48_C"/>
</dbReference>
<evidence type="ECO:0000256" key="3">
    <source>
        <dbReference type="ARBA" id="ARBA00022801"/>
    </source>
</evidence>
<dbReference type="GO" id="GO:0008234">
    <property type="term" value="F:cysteine-type peptidase activity"/>
    <property type="evidence" value="ECO:0007669"/>
    <property type="project" value="UniProtKB-KW"/>
</dbReference>
<keyword evidence="3" id="KW-0378">Hydrolase</keyword>
<organism evidence="6">
    <name type="scientific">Phaeodactylum tricornutum</name>
    <name type="common">Diatom</name>
    <dbReference type="NCBI Taxonomy" id="2850"/>
    <lineage>
        <taxon>Eukaryota</taxon>
        <taxon>Sar</taxon>
        <taxon>Stramenopiles</taxon>
        <taxon>Ochrophyta</taxon>
        <taxon>Bacillariophyta</taxon>
        <taxon>Bacillariophyceae</taxon>
        <taxon>Bacillariophycidae</taxon>
        <taxon>Naviculales</taxon>
        <taxon>Phaeodactylaceae</taxon>
        <taxon>Phaeodactylum</taxon>
    </lineage>
</organism>
<protein>
    <recommendedName>
        <fullName evidence="5">Ubiquitin-like protease family profile domain-containing protein</fullName>
    </recommendedName>
</protein>
<dbReference type="PROSITE" id="PS50600">
    <property type="entry name" value="ULP_PROTEASE"/>
    <property type="match status" value="1"/>
</dbReference>
<dbReference type="PANTHER" id="PTHR46468">
    <property type="entry name" value="SENTRIN-SPECIFIC PROTEASE 8"/>
    <property type="match status" value="1"/>
</dbReference>
<keyword evidence="2" id="KW-0645">Protease</keyword>
<evidence type="ECO:0000256" key="4">
    <source>
        <dbReference type="ARBA" id="ARBA00022807"/>
    </source>
</evidence>
<dbReference type="PANTHER" id="PTHR46468:SF1">
    <property type="entry name" value="SENTRIN-SPECIFIC PROTEASE 8"/>
    <property type="match status" value="1"/>
</dbReference>
<dbReference type="Proteomes" id="UP000836788">
    <property type="component" value="Chromosome 6"/>
</dbReference>
<name>A0A8J9SVD4_PHATR</name>
<dbReference type="GO" id="GO:0006508">
    <property type="term" value="P:proteolysis"/>
    <property type="evidence" value="ECO:0007669"/>
    <property type="project" value="UniProtKB-KW"/>
</dbReference>
<dbReference type="EMBL" id="OU594947">
    <property type="protein sequence ID" value="CAG9290914.1"/>
    <property type="molecule type" value="Genomic_DNA"/>
</dbReference>
<evidence type="ECO:0000259" key="5">
    <source>
        <dbReference type="PROSITE" id="PS50600"/>
    </source>
</evidence>
<dbReference type="InterPro" id="IPR044613">
    <property type="entry name" value="Nep1/2-like"/>
</dbReference>
<gene>
    <name evidence="6" type="ORF">PTTT1_LOCUS46294</name>
</gene>
<accession>A0A8J9SVD4</accession>
<dbReference type="Pfam" id="PF02902">
    <property type="entry name" value="Peptidase_C48"/>
    <property type="match status" value="1"/>
</dbReference>
<proteinExistence type="inferred from homology"/>
<keyword evidence="4" id="KW-0788">Thiol protease</keyword>
<feature type="domain" description="Ubiquitin-like protease family profile" evidence="5">
    <location>
        <begin position="23"/>
        <end position="196"/>
    </location>
</feature>
<sequence length="243" mass="27478">MGLVILNGKRFEDNDFVINFDDACLYGRDVQLLESPTGWLNDTCIHYYFRRLASKDNSRSIFLDPSVVSFLMHQCDDDDDLVDISRGYDNWTCSRLFVPINDNLSSENWTTPGAGTHWSLLVIVPAQSPLYLHMDSVPGSKNALTAQAVAEKWEEAYWLTLPYQNERAIRVQELDVPSQRNGNDCGMHVLAAVRALQGVEADASVAVYRAKLADTLEKDLSKNAMFMKDFRREIVDEIASFVS</sequence>
<dbReference type="AlphaFoldDB" id="A0A8J9SVD4"/>
<evidence type="ECO:0000313" key="6">
    <source>
        <dbReference type="EMBL" id="CAG9290914.1"/>
    </source>
</evidence>
<dbReference type="Gene3D" id="3.40.395.10">
    <property type="entry name" value="Adenoviral Proteinase, Chain A"/>
    <property type="match status" value="1"/>
</dbReference>
<evidence type="ECO:0000256" key="2">
    <source>
        <dbReference type="ARBA" id="ARBA00022670"/>
    </source>
</evidence>
<reference evidence="6" key="1">
    <citation type="submission" date="2022-02" db="EMBL/GenBank/DDBJ databases">
        <authorList>
            <person name="Giguere J D."/>
        </authorList>
    </citation>
    <scope>NUCLEOTIDE SEQUENCE</scope>
    <source>
        <strain evidence="6">CCAP 1055/1</strain>
    </source>
</reference>